<dbReference type="GO" id="GO:0004852">
    <property type="term" value="F:uroporphyrinogen-III synthase activity"/>
    <property type="evidence" value="ECO:0007669"/>
    <property type="project" value="UniProtKB-UniRule"/>
</dbReference>
<evidence type="ECO:0000256" key="9">
    <source>
        <dbReference type="RuleBase" id="RU366031"/>
    </source>
</evidence>
<dbReference type="PANTHER" id="PTHR38042:SF1">
    <property type="entry name" value="UROPORPHYRINOGEN-III SYNTHASE, CHLOROPLASTIC"/>
    <property type="match status" value="1"/>
</dbReference>
<reference evidence="11 12" key="1">
    <citation type="submission" date="2009-02" db="EMBL/GenBank/DDBJ databases">
        <title>Sequencing of the draft genome and assembly of Lutiella nitroferrum 2002.</title>
        <authorList>
            <consortium name="US DOE Joint Genome Institute (JGI-PGF)"/>
            <person name="Lucas S."/>
            <person name="Copeland A."/>
            <person name="Lapidus A."/>
            <person name="Glavina del Rio T."/>
            <person name="Tice H."/>
            <person name="Bruce D."/>
            <person name="Goodwin L."/>
            <person name="Pitluck S."/>
            <person name="Larimer F."/>
            <person name="Land M.L."/>
            <person name="Hauser L."/>
            <person name="Coates J.D."/>
        </authorList>
    </citation>
    <scope>NUCLEOTIDE SEQUENCE [LARGE SCALE GENOMIC DNA]</scope>
    <source>
        <strain evidence="11 12">2002</strain>
    </source>
</reference>
<dbReference type="UniPathway" id="UPA00251">
    <property type="reaction ID" value="UER00320"/>
</dbReference>
<comment type="caution">
    <text evidence="11">The sequence shown here is derived from an EMBL/GenBank/DDBJ whole genome shotgun (WGS) entry which is preliminary data.</text>
</comment>
<keyword evidence="12" id="KW-1185">Reference proteome</keyword>
<proteinExistence type="inferred from homology"/>
<dbReference type="EMBL" id="ACIS01000007">
    <property type="protein sequence ID" value="EEG07819.1"/>
    <property type="molecule type" value="Genomic_DNA"/>
</dbReference>
<dbReference type="AlphaFoldDB" id="B9Z5H2"/>
<dbReference type="GO" id="GO:0006780">
    <property type="term" value="P:uroporphyrinogen III biosynthetic process"/>
    <property type="evidence" value="ECO:0007669"/>
    <property type="project" value="UniProtKB-UniRule"/>
</dbReference>
<dbReference type="PANTHER" id="PTHR38042">
    <property type="entry name" value="UROPORPHYRINOGEN-III SYNTHASE, CHLOROPLASTIC"/>
    <property type="match status" value="1"/>
</dbReference>
<evidence type="ECO:0000256" key="2">
    <source>
        <dbReference type="ARBA" id="ARBA00008133"/>
    </source>
</evidence>
<dbReference type="Proteomes" id="UP000003165">
    <property type="component" value="Unassembled WGS sequence"/>
</dbReference>
<dbReference type="EC" id="4.2.1.75" evidence="3 9"/>
<evidence type="ECO:0000313" key="12">
    <source>
        <dbReference type="Proteomes" id="UP000003165"/>
    </source>
</evidence>
<dbReference type="InterPro" id="IPR039793">
    <property type="entry name" value="UROS/Hem4"/>
</dbReference>
<dbReference type="InterPro" id="IPR003754">
    <property type="entry name" value="4pyrrol_synth_uPrphyn_synth"/>
</dbReference>
<dbReference type="SUPFAM" id="SSF69618">
    <property type="entry name" value="HemD-like"/>
    <property type="match status" value="1"/>
</dbReference>
<evidence type="ECO:0000256" key="1">
    <source>
        <dbReference type="ARBA" id="ARBA00004772"/>
    </source>
</evidence>
<comment type="catalytic activity">
    <reaction evidence="8 9">
        <text>hydroxymethylbilane = uroporphyrinogen III + H2O</text>
        <dbReference type="Rhea" id="RHEA:18965"/>
        <dbReference type="ChEBI" id="CHEBI:15377"/>
        <dbReference type="ChEBI" id="CHEBI:57308"/>
        <dbReference type="ChEBI" id="CHEBI:57845"/>
        <dbReference type="EC" id="4.2.1.75"/>
    </reaction>
</comment>
<keyword evidence="5 9" id="KW-0627">Porphyrin biosynthesis</keyword>
<name>B9Z5H2_9NEIS</name>
<dbReference type="Gene3D" id="3.40.50.10090">
    <property type="match status" value="2"/>
</dbReference>
<comment type="similarity">
    <text evidence="2 9">Belongs to the uroporphyrinogen-III synthase family.</text>
</comment>
<organism evidence="11 12">
    <name type="scientific">Pseudogulbenkiania ferrooxidans 2002</name>
    <dbReference type="NCBI Taxonomy" id="279714"/>
    <lineage>
        <taxon>Bacteria</taxon>
        <taxon>Pseudomonadati</taxon>
        <taxon>Pseudomonadota</taxon>
        <taxon>Betaproteobacteria</taxon>
        <taxon>Neisseriales</taxon>
        <taxon>Chromobacteriaceae</taxon>
        <taxon>Pseudogulbenkiania</taxon>
    </lineage>
</organism>
<feature type="domain" description="Tetrapyrrole biosynthesis uroporphyrinogen III synthase" evidence="10">
    <location>
        <begin position="20"/>
        <end position="234"/>
    </location>
</feature>
<dbReference type="eggNOG" id="COG1587">
    <property type="taxonomic scope" value="Bacteria"/>
</dbReference>
<dbReference type="CDD" id="cd06578">
    <property type="entry name" value="HemD"/>
    <property type="match status" value="1"/>
</dbReference>
<evidence type="ECO:0000256" key="3">
    <source>
        <dbReference type="ARBA" id="ARBA00013109"/>
    </source>
</evidence>
<sequence length="245" mass="25999">MSLAGRRILVTRPPAQSARLMALLSDAGAEPLPLPVLDIVPDERALAALPTLAEAADWLIFVSPSAIDAAWPVLARRKLKARLACVGAASAAKLAALSGRAVLHPRDGSDSAALLALPELQRLTGQRVLIVRGVGGRAELGETLAARGARLTLAEVYRRVDGEPDWSLLEQPVDALVLTSSDTAERLFRLAGRSRSLTLQCLLYCVPHPRIAATLAAHGVTRIVTTQADDAALVAGLSEWFTRHP</sequence>
<gene>
    <name evidence="11" type="ORF">FuraDRAFT_2607</name>
</gene>
<evidence type="ECO:0000256" key="7">
    <source>
        <dbReference type="ARBA" id="ARBA00040167"/>
    </source>
</evidence>
<evidence type="ECO:0000313" key="11">
    <source>
        <dbReference type="EMBL" id="EEG07819.1"/>
    </source>
</evidence>
<dbReference type="InterPro" id="IPR036108">
    <property type="entry name" value="4pyrrol_syn_uPrphyn_synt_sf"/>
</dbReference>
<dbReference type="GO" id="GO:0006782">
    <property type="term" value="P:protoporphyrinogen IX biosynthetic process"/>
    <property type="evidence" value="ECO:0007669"/>
    <property type="project" value="UniProtKB-UniRule"/>
</dbReference>
<evidence type="ECO:0000256" key="5">
    <source>
        <dbReference type="ARBA" id="ARBA00023244"/>
    </source>
</evidence>
<evidence type="ECO:0000256" key="8">
    <source>
        <dbReference type="ARBA" id="ARBA00048617"/>
    </source>
</evidence>
<keyword evidence="4 9" id="KW-0456">Lyase</keyword>
<accession>B9Z5H2</accession>
<dbReference type="Pfam" id="PF02602">
    <property type="entry name" value="HEM4"/>
    <property type="match status" value="1"/>
</dbReference>
<dbReference type="RefSeq" id="WP_008954627.1">
    <property type="nucleotide sequence ID" value="NZ_ACIS01000007.1"/>
</dbReference>
<protein>
    <recommendedName>
        <fullName evidence="7 9">Uroporphyrinogen-III synthase</fullName>
        <ecNumber evidence="3 9">4.2.1.75</ecNumber>
    </recommendedName>
</protein>
<evidence type="ECO:0000259" key="10">
    <source>
        <dbReference type="Pfam" id="PF02602"/>
    </source>
</evidence>
<comment type="pathway">
    <text evidence="1 9">Porphyrin-containing compound metabolism; protoporphyrin-IX biosynthesis; coproporphyrinogen-III from 5-aminolevulinate: step 3/4.</text>
</comment>
<evidence type="ECO:0000256" key="4">
    <source>
        <dbReference type="ARBA" id="ARBA00023239"/>
    </source>
</evidence>
<comment type="function">
    <text evidence="6 9">Catalyzes cyclization of the linear tetrapyrrole, hydroxymethylbilane, to the macrocyclic uroporphyrinogen III.</text>
</comment>
<evidence type="ECO:0000256" key="6">
    <source>
        <dbReference type="ARBA" id="ARBA00037589"/>
    </source>
</evidence>